<dbReference type="OrthoDB" id="9798468at2"/>
<dbReference type="NCBIfam" id="TIGR04408">
    <property type="entry name" value="LptG_lptG"/>
    <property type="match status" value="1"/>
</dbReference>
<evidence type="ECO:0000256" key="6">
    <source>
        <dbReference type="SAM" id="Phobius"/>
    </source>
</evidence>
<protein>
    <submittedName>
        <fullName evidence="7">Lipopolysaccharide export system permease protein</fullName>
    </submittedName>
</protein>
<evidence type="ECO:0000256" key="5">
    <source>
        <dbReference type="ARBA" id="ARBA00023136"/>
    </source>
</evidence>
<feature type="transmembrane region" description="Helical" evidence="6">
    <location>
        <begin position="49"/>
        <end position="82"/>
    </location>
</feature>
<feature type="transmembrane region" description="Helical" evidence="6">
    <location>
        <begin position="279"/>
        <end position="299"/>
    </location>
</feature>
<feature type="transmembrane region" description="Helical" evidence="6">
    <location>
        <begin position="305"/>
        <end position="323"/>
    </location>
</feature>
<keyword evidence="5 6" id="KW-0472">Membrane</keyword>
<dbReference type="PANTHER" id="PTHR33529:SF2">
    <property type="entry name" value="LIPOPOLYSACCHARIDE EXPORT SYSTEM PERMEASE PROTEIN LPTG"/>
    <property type="match status" value="1"/>
</dbReference>
<keyword evidence="4 6" id="KW-1133">Transmembrane helix</keyword>
<dbReference type="GO" id="GO:0015920">
    <property type="term" value="P:lipopolysaccharide transport"/>
    <property type="evidence" value="ECO:0007669"/>
    <property type="project" value="TreeGrafter"/>
</dbReference>
<evidence type="ECO:0000256" key="3">
    <source>
        <dbReference type="ARBA" id="ARBA00022692"/>
    </source>
</evidence>
<dbReference type="GO" id="GO:0043190">
    <property type="term" value="C:ATP-binding cassette (ABC) transporter complex"/>
    <property type="evidence" value="ECO:0007669"/>
    <property type="project" value="InterPro"/>
</dbReference>
<comment type="caution">
    <text evidence="7">The sequence shown here is derived from an EMBL/GenBank/DDBJ whole genome shotgun (WGS) entry which is preliminary data.</text>
</comment>
<evidence type="ECO:0000256" key="1">
    <source>
        <dbReference type="ARBA" id="ARBA00004651"/>
    </source>
</evidence>
<dbReference type="GO" id="GO:0055085">
    <property type="term" value="P:transmembrane transport"/>
    <property type="evidence" value="ECO:0007669"/>
    <property type="project" value="InterPro"/>
</dbReference>
<proteinExistence type="predicted"/>
<keyword evidence="8" id="KW-1185">Reference proteome</keyword>
<feature type="transmembrane region" description="Helical" evidence="6">
    <location>
        <begin position="14"/>
        <end position="37"/>
    </location>
</feature>
<evidence type="ECO:0000313" key="8">
    <source>
        <dbReference type="Proteomes" id="UP000294547"/>
    </source>
</evidence>
<feature type="transmembrane region" description="Helical" evidence="6">
    <location>
        <begin position="102"/>
        <end position="124"/>
    </location>
</feature>
<evidence type="ECO:0000256" key="2">
    <source>
        <dbReference type="ARBA" id="ARBA00022475"/>
    </source>
</evidence>
<comment type="subcellular location">
    <subcellularLocation>
        <location evidence="1">Cell membrane</location>
        <topology evidence="1">Multi-pass membrane protein</topology>
    </subcellularLocation>
</comment>
<keyword evidence="2" id="KW-1003">Cell membrane</keyword>
<organism evidence="7 8">
    <name type="scientific">Oharaeibacter diazotrophicus</name>
    <dbReference type="NCBI Taxonomy" id="1920512"/>
    <lineage>
        <taxon>Bacteria</taxon>
        <taxon>Pseudomonadati</taxon>
        <taxon>Pseudomonadota</taxon>
        <taxon>Alphaproteobacteria</taxon>
        <taxon>Hyphomicrobiales</taxon>
        <taxon>Pleomorphomonadaceae</taxon>
        <taxon>Oharaeibacter</taxon>
    </lineage>
</organism>
<dbReference type="PANTHER" id="PTHR33529">
    <property type="entry name" value="SLR0882 PROTEIN-RELATED"/>
    <property type="match status" value="1"/>
</dbReference>
<evidence type="ECO:0000313" key="7">
    <source>
        <dbReference type="EMBL" id="TDP86761.1"/>
    </source>
</evidence>
<keyword evidence="3 6" id="KW-0812">Transmembrane</keyword>
<reference evidence="7 8" key="1">
    <citation type="submission" date="2019-03" db="EMBL/GenBank/DDBJ databases">
        <title>Genomic Encyclopedia of Type Strains, Phase IV (KMG-IV): sequencing the most valuable type-strain genomes for metagenomic binning, comparative biology and taxonomic classification.</title>
        <authorList>
            <person name="Goeker M."/>
        </authorList>
    </citation>
    <scope>NUCLEOTIDE SEQUENCE [LARGE SCALE GENOMIC DNA]</scope>
    <source>
        <strain evidence="7 8">DSM 102969</strain>
    </source>
</reference>
<name>A0A4R6RJG2_9HYPH</name>
<sequence length="363" mass="38425">MILGTLGRYFGAVFLRWIGGLFLGAALLVFLIDVLELMRTRLDDAPEAFLGLLAVSALRVPLIMEQVLPFAVLIGSIAAFVSLSRRSELAVARASGLSVWQFAAPGVALALALGVLATTVYNPAAVAMKVASDRLAGELVGRAASILSEQSSESWLRQRTAEGDAILWVGGVADGGTTVIDPVAWQFDKDGRLERRIEAPVGRLGEGTWIFERATVVDTDGTPRREAEFRLPTALTPDQVRGRFASPDSVSFWALPGTIGRAAASGLPPYRFRLQFHALLSRPLLLAAMVLIAATVSLGSARSGGTGRMILGGVVAGFMLYVITEIARDLGSEGLVPAALAAWAPAVVATWLGSTVLLFREDG</sequence>
<dbReference type="InterPro" id="IPR030923">
    <property type="entry name" value="LptG"/>
</dbReference>
<gene>
    <name evidence="7" type="ORF">EDD54_0643</name>
</gene>
<dbReference type="RefSeq" id="WP_126536636.1">
    <property type="nucleotide sequence ID" value="NZ_BSPM01000008.1"/>
</dbReference>
<dbReference type="Proteomes" id="UP000294547">
    <property type="component" value="Unassembled WGS sequence"/>
</dbReference>
<accession>A0A4R6RJG2</accession>
<evidence type="ECO:0000256" key="4">
    <source>
        <dbReference type="ARBA" id="ARBA00022989"/>
    </source>
</evidence>
<dbReference type="AlphaFoldDB" id="A0A4R6RJG2"/>
<dbReference type="Pfam" id="PF03739">
    <property type="entry name" value="LptF_LptG"/>
    <property type="match status" value="1"/>
</dbReference>
<feature type="transmembrane region" description="Helical" evidence="6">
    <location>
        <begin position="335"/>
        <end position="359"/>
    </location>
</feature>
<dbReference type="InterPro" id="IPR005495">
    <property type="entry name" value="LptG/LptF_permease"/>
</dbReference>
<dbReference type="EMBL" id="SNXY01000006">
    <property type="protein sequence ID" value="TDP86761.1"/>
    <property type="molecule type" value="Genomic_DNA"/>
</dbReference>